<dbReference type="Proteomes" id="UP000753376">
    <property type="component" value="Unassembled WGS sequence"/>
</dbReference>
<dbReference type="InterPro" id="IPR006311">
    <property type="entry name" value="TAT_signal"/>
</dbReference>
<reference evidence="1 2" key="1">
    <citation type="submission" date="2021-05" db="EMBL/GenBank/DDBJ databases">
        <title>Draft genomes of bacteria isolated from model marine particles.</title>
        <authorList>
            <person name="Datta M.S."/>
            <person name="Schwartzman J.A."/>
            <person name="Enke T.N."/>
            <person name="Saavedra J."/>
            <person name="Cermak N."/>
            <person name="Cordero O.X."/>
        </authorList>
    </citation>
    <scope>NUCLEOTIDE SEQUENCE [LARGE SCALE GENOMIC DNA]</scope>
    <source>
        <strain evidence="1 2">D2M19</strain>
    </source>
</reference>
<protein>
    <submittedName>
        <fullName evidence="1">ABC transporter substrate-binding protein</fullName>
    </submittedName>
</protein>
<gene>
    <name evidence="1" type="ORF">KO508_11910</name>
</gene>
<comment type="caution">
    <text evidence="1">The sequence shown here is derived from an EMBL/GenBank/DDBJ whole genome shotgun (WGS) entry which is preliminary data.</text>
</comment>
<dbReference type="PANTHER" id="PTHR30024:SF46">
    <property type="entry name" value="ABC TRANSPORTER, SUBSTRATE-BINDING LIPOPROTEIN"/>
    <property type="match status" value="1"/>
</dbReference>
<dbReference type="PIRSF" id="PIRSF027386">
    <property type="entry name" value="UCP027386_ABC_sbc_TM0202"/>
    <property type="match status" value="1"/>
</dbReference>
<dbReference type="InterPro" id="IPR027024">
    <property type="entry name" value="UCP027386_ABC_sbc_TM0202"/>
</dbReference>
<sequence>MNPLSRRDLLKLAANATLLTALPFQRAIAQASGQLVAATPYGIPQVILARALEDPSVQELIPKRELKAWKDPDQLRAWLARAEVMLTATPTNVAANLYNRGVPLVLMNVNVWGTLGMLGLKEEGPLQSVKDLAGRHVGVPWRGDMPDLVFRYLLGKAGLEVGRDLKVSYQSSPFETVQMFVAQRLDAAVLPEPMRTATRLQAAQFGQLPTELDLQEEWARLTGEIKGLPQAGVVCRRELLDQYPEQVAVIQGAIRRAVDWVAAKPNDAAVVGSQNSPLSTKVFEGAIPRTQIRMASAAESRPQLESFFSALTDLSSGFIGGKLPDNDFYLPETATKAEGKA</sequence>
<evidence type="ECO:0000313" key="2">
    <source>
        <dbReference type="Proteomes" id="UP000753376"/>
    </source>
</evidence>
<keyword evidence="2" id="KW-1185">Reference proteome</keyword>
<name>A0ABS6ABY0_9GAMM</name>
<organism evidence="1 2">
    <name type="scientific">Marinobacter salexigens</name>
    <dbReference type="NCBI Taxonomy" id="1925763"/>
    <lineage>
        <taxon>Bacteria</taxon>
        <taxon>Pseudomonadati</taxon>
        <taxon>Pseudomonadota</taxon>
        <taxon>Gammaproteobacteria</taxon>
        <taxon>Pseudomonadales</taxon>
        <taxon>Marinobacteraceae</taxon>
        <taxon>Marinobacter</taxon>
    </lineage>
</organism>
<dbReference type="PROSITE" id="PS51318">
    <property type="entry name" value="TAT"/>
    <property type="match status" value="1"/>
</dbReference>
<dbReference type="EMBL" id="JAHKPV010000019">
    <property type="protein sequence ID" value="MBU2874702.1"/>
    <property type="molecule type" value="Genomic_DNA"/>
</dbReference>
<accession>A0ABS6ABY0</accession>
<dbReference type="Pfam" id="PF13379">
    <property type="entry name" value="NMT1_2"/>
    <property type="match status" value="1"/>
</dbReference>
<dbReference type="RefSeq" id="WP_216008523.1">
    <property type="nucleotide sequence ID" value="NZ_JAHKPV010000019.1"/>
</dbReference>
<proteinExistence type="predicted"/>
<dbReference type="PANTHER" id="PTHR30024">
    <property type="entry name" value="ALIPHATIC SULFONATES-BINDING PROTEIN-RELATED"/>
    <property type="match status" value="1"/>
</dbReference>
<evidence type="ECO:0000313" key="1">
    <source>
        <dbReference type="EMBL" id="MBU2874702.1"/>
    </source>
</evidence>